<comment type="caution">
    <text evidence="6">The sequence shown here is derived from an EMBL/GenBank/DDBJ whole genome shotgun (WGS) entry which is preliminary data.</text>
</comment>
<feature type="domain" description="HTH lacI-type" evidence="5">
    <location>
        <begin position="9"/>
        <end position="63"/>
    </location>
</feature>
<dbReference type="GO" id="GO:0003677">
    <property type="term" value="F:DNA binding"/>
    <property type="evidence" value="ECO:0007669"/>
    <property type="project" value="UniProtKB-KW"/>
</dbReference>
<dbReference type="PANTHER" id="PTHR30146:SF95">
    <property type="entry name" value="RIBOSE OPERON REPRESSOR"/>
    <property type="match status" value="1"/>
</dbReference>
<dbReference type="InterPro" id="IPR000843">
    <property type="entry name" value="HTH_LacI"/>
</dbReference>
<evidence type="ECO:0000256" key="2">
    <source>
        <dbReference type="ARBA" id="ARBA00023015"/>
    </source>
</evidence>
<reference evidence="6 7" key="1">
    <citation type="submission" date="2020-09" db="EMBL/GenBank/DDBJ databases">
        <title>Marinomonas sp. nov., isolated from the cysticercosis algae of Qingdao, China.</title>
        <authorList>
            <person name="Sun X."/>
        </authorList>
    </citation>
    <scope>NUCLEOTIDE SEQUENCE [LARGE SCALE GENOMIC DNA]</scope>
    <source>
        <strain evidence="6 7">SM2066</strain>
    </source>
</reference>
<dbReference type="SMART" id="SM00354">
    <property type="entry name" value="HTH_LACI"/>
    <property type="match status" value="1"/>
</dbReference>
<dbReference type="EMBL" id="JACYFC010000002">
    <property type="protein sequence ID" value="MBD5771052.1"/>
    <property type="molecule type" value="Genomic_DNA"/>
</dbReference>
<evidence type="ECO:0000256" key="4">
    <source>
        <dbReference type="ARBA" id="ARBA00023163"/>
    </source>
</evidence>
<keyword evidence="2" id="KW-0805">Transcription regulation</keyword>
<dbReference type="Pfam" id="PF00356">
    <property type="entry name" value="LacI"/>
    <property type="match status" value="1"/>
</dbReference>
<sequence length="337" mass="37155">MSQDRYKHITQKEVADKANVSLSAVSRTFTDGASVSKKTRDKIKAAANELGYKPNMLAQSLMTNRTRLIGIISSNFENPFFIEVLDLITKELKSRNFLSLIENLTTESKPEIVLDTLLQYRVDGVLFLSSVLPTIFAEVCTKAKLPAAIMFGRTNLSGSISVVTADNYNGGKMGVELLIARGYKQIAFLGGPINATTTIDRKQSTITTLKENGLELVAIEHCDTYSYDSGRIKSRELLTNNPEIEAVFCGDDILAIATLDSAREMGKRCPEDLGVLGFNDMSMASWGAYNLSTVQQPIEEMVFAAVDLIIDRIEQPGLPTEQRLLPCKVIERGTLKQ</sequence>
<evidence type="ECO:0000313" key="6">
    <source>
        <dbReference type="EMBL" id="MBD5771052.1"/>
    </source>
</evidence>
<dbReference type="SUPFAM" id="SSF53822">
    <property type="entry name" value="Periplasmic binding protein-like I"/>
    <property type="match status" value="1"/>
</dbReference>
<gene>
    <name evidence="6" type="ORF">IF202_08295</name>
</gene>
<dbReference type="InterPro" id="IPR028082">
    <property type="entry name" value="Peripla_BP_I"/>
</dbReference>
<dbReference type="Gene3D" id="3.40.50.2300">
    <property type="match status" value="2"/>
</dbReference>
<name>A0ABR8P2R2_9GAMM</name>
<dbReference type="InterPro" id="IPR010982">
    <property type="entry name" value="Lambda_DNA-bd_dom_sf"/>
</dbReference>
<evidence type="ECO:0000313" key="7">
    <source>
        <dbReference type="Proteomes" id="UP000604161"/>
    </source>
</evidence>
<evidence type="ECO:0000259" key="5">
    <source>
        <dbReference type="PROSITE" id="PS50932"/>
    </source>
</evidence>
<protein>
    <submittedName>
        <fullName evidence="6">LacI family DNA-binding transcriptional regulator</fullName>
    </submittedName>
</protein>
<dbReference type="PANTHER" id="PTHR30146">
    <property type="entry name" value="LACI-RELATED TRANSCRIPTIONAL REPRESSOR"/>
    <property type="match status" value="1"/>
</dbReference>
<keyword evidence="7" id="KW-1185">Reference proteome</keyword>
<dbReference type="Pfam" id="PF13377">
    <property type="entry name" value="Peripla_BP_3"/>
    <property type="match status" value="1"/>
</dbReference>
<dbReference type="PROSITE" id="PS50932">
    <property type="entry name" value="HTH_LACI_2"/>
    <property type="match status" value="1"/>
</dbReference>
<dbReference type="SUPFAM" id="SSF47413">
    <property type="entry name" value="lambda repressor-like DNA-binding domains"/>
    <property type="match status" value="1"/>
</dbReference>
<keyword evidence="1" id="KW-0678">Repressor</keyword>
<evidence type="ECO:0000256" key="3">
    <source>
        <dbReference type="ARBA" id="ARBA00023125"/>
    </source>
</evidence>
<dbReference type="CDD" id="cd06278">
    <property type="entry name" value="PBP1_LacI-like"/>
    <property type="match status" value="1"/>
</dbReference>
<dbReference type="CDD" id="cd01392">
    <property type="entry name" value="HTH_LacI"/>
    <property type="match status" value="1"/>
</dbReference>
<proteinExistence type="predicted"/>
<dbReference type="Gene3D" id="1.10.260.40">
    <property type="entry name" value="lambda repressor-like DNA-binding domains"/>
    <property type="match status" value="1"/>
</dbReference>
<organism evidence="6 7">
    <name type="scientific">Marinomonas colpomeniae</name>
    <dbReference type="NCBI Taxonomy" id="2774408"/>
    <lineage>
        <taxon>Bacteria</taxon>
        <taxon>Pseudomonadati</taxon>
        <taxon>Pseudomonadota</taxon>
        <taxon>Gammaproteobacteria</taxon>
        <taxon>Oceanospirillales</taxon>
        <taxon>Oceanospirillaceae</taxon>
        <taxon>Marinomonas</taxon>
    </lineage>
</organism>
<dbReference type="RefSeq" id="WP_191594406.1">
    <property type="nucleotide sequence ID" value="NZ_JACYFC010000002.1"/>
</dbReference>
<dbReference type="Proteomes" id="UP000604161">
    <property type="component" value="Unassembled WGS sequence"/>
</dbReference>
<keyword evidence="3 6" id="KW-0238">DNA-binding</keyword>
<evidence type="ECO:0000256" key="1">
    <source>
        <dbReference type="ARBA" id="ARBA00022491"/>
    </source>
</evidence>
<dbReference type="InterPro" id="IPR046335">
    <property type="entry name" value="LacI/GalR-like_sensor"/>
</dbReference>
<accession>A0ABR8P2R2</accession>
<keyword evidence="4" id="KW-0804">Transcription</keyword>